<accession>A0A061FTC1</accession>
<proteinExistence type="predicted"/>
<sequence>MAKVGGVRMRIQFMDCIYLSEIIAEGVERGRLLKELGLISKQNGHESVCSTLSLRLKDPTPSKIAGFCTGLIPLKSSF</sequence>
<name>A0A061FTC1_THECC</name>
<reference evidence="1" key="1">
    <citation type="journal article" date="2013" name="Genome Biol.">
        <title>The genome sequence of the most widely cultivated cacao type and its use to identify candidate genes regulating pod color.</title>
        <authorList>
            <person name="Motamayor J.C."/>
            <person name="Mockaitis K."/>
            <person name="Schmutz J."/>
            <person name="Haiminen N."/>
            <person name="Iii D.L."/>
            <person name="Cornejo O."/>
            <person name="Findley S.D."/>
            <person name="Zheng P."/>
            <person name="Utro F."/>
            <person name="Royaert S."/>
            <person name="Saski C."/>
            <person name="Jenkins J."/>
            <person name="Podicheti R."/>
            <person name="Zhao M."/>
            <person name="Scheffler B.E."/>
            <person name="Stack J.C."/>
            <person name="Feltus F.A."/>
            <person name="Mustiga G.M."/>
            <person name="Amores F."/>
            <person name="Phillips W."/>
            <person name="Marelli J.P."/>
            <person name="May G.D."/>
            <person name="Shapiro H."/>
            <person name="Ma J."/>
            <person name="Bustamante C.D."/>
            <person name="Schnell R.J."/>
            <person name="Main D."/>
            <person name="Gilbert D."/>
            <person name="Parida L."/>
            <person name="Kuhn D.N."/>
        </authorList>
    </citation>
    <scope>NUCLEOTIDE SEQUENCE [LARGE SCALE GENOMIC DNA]</scope>
</reference>
<dbReference type="Gramene" id="EOY20213">
    <property type="protein sequence ID" value="EOY20213"/>
    <property type="gene ID" value="TCM_045586"/>
</dbReference>
<evidence type="ECO:0000313" key="2">
    <source>
        <dbReference type="Proteomes" id="UP000026915"/>
    </source>
</evidence>
<keyword evidence="2" id="KW-1185">Reference proteome</keyword>
<dbReference type="AlphaFoldDB" id="A0A061FTC1"/>
<dbReference type="HOGENOM" id="CLU_2626917_0_0_1"/>
<dbReference type="EMBL" id="CM001888">
    <property type="protein sequence ID" value="EOY20213.1"/>
    <property type="molecule type" value="Genomic_DNA"/>
</dbReference>
<organism evidence="1 2">
    <name type="scientific">Theobroma cacao</name>
    <name type="common">Cacao</name>
    <name type="synonym">Cocoa</name>
    <dbReference type="NCBI Taxonomy" id="3641"/>
    <lineage>
        <taxon>Eukaryota</taxon>
        <taxon>Viridiplantae</taxon>
        <taxon>Streptophyta</taxon>
        <taxon>Embryophyta</taxon>
        <taxon>Tracheophyta</taxon>
        <taxon>Spermatophyta</taxon>
        <taxon>Magnoliopsida</taxon>
        <taxon>eudicotyledons</taxon>
        <taxon>Gunneridae</taxon>
        <taxon>Pentapetalae</taxon>
        <taxon>rosids</taxon>
        <taxon>malvids</taxon>
        <taxon>Malvales</taxon>
        <taxon>Malvaceae</taxon>
        <taxon>Byttnerioideae</taxon>
        <taxon>Theobroma</taxon>
    </lineage>
</organism>
<dbReference type="Proteomes" id="UP000026915">
    <property type="component" value="Chromosome 10"/>
</dbReference>
<evidence type="ECO:0000313" key="1">
    <source>
        <dbReference type="EMBL" id="EOY20213.1"/>
    </source>
</evidence>
<dbReference type="InParanoid" id="A0A061FTC1"/>
<gene>
    <name evidence="1" type="ORF">TCM_045586</name>
</gene>
<protein>
    <submittedName>
        <fullName evidence="1">Uncharacterized protein</fullName>
    </submittedName>
</protein>